<dbReference type="InterPro" id="IPR016169">
    <property type="entry name" value="FAD-bd_PCMH_sub2"/>
</dbReference>
<keyword evidence="4" id="KW-1185">Reference proteome</keyword>
<dbReference type="PANTHER" id="PTHR42659">
    <property type="entry name" value="XANTHINE DEHYDROGENASE SUBUNIT C-RELATED"/>
    <property type="match status" value="1"/>
</dbReference>
<evidence type="ECO:0000313" key="4">
    <source>
        <dbReference type="Proteomes" id="UP001160499"/>
    </source>
</evidence>
<dbReference type="PANTHER" id="PTHR42659:SF1">
    <property type="entry name" value="OXIDOREDUCTASE"/>
    <property type="match status" value="1"/>
</dbReference>
<keyword evidence="1 3" id="KW-0560">Oxidoreductase</keyword>
<reference evidence="3 4" key="1">
    <citation type="submission" date="2023-04" db="EMBL/GenBank/DDBJ databases">
        <title>Forest soil microbial communities from Buena Vista Peninsula, Colon Province, Panama.</title>
        <authorList>
            <person name="Bouskill N."/>
        </authorList>
    </citation>
    <scope>NUCLEOTIDE SEQUENCE [LARGE SCALE GENOMIC DNA]</scope>
    <source>
        <strain evidence="3 4">GGS1</strain>
    </source>
</reference>
<dbReference type="SUPFAM" id="SSF56176">
    <property type="entry name" value="FAD-binding/transporter-associated domain-like"/>
    <property type="match status" value="1"/>
</dbReference>
<protein>
    <submittedName>
        <fullName evidence="3">Xanthine dehydrogenase YagS FAD-binding subunit</fullName>
        <ecNumber evidence="3">1.17.1.4</ecNumber>
    </submittedName>
</protein>
<dbReference type="InterPro" id="IPR036683">
    <property type="entry name" value="CO_DH_flav_C_dom_sf"/>
</dbReference>
<dbReference type="InterPro" id="IPR016167">
    <property type="entry name" value="FAD-bd_PCMH_sub1"/>
</dbReference>
<dbReference type="InterPro" id="IPR036318">
    <property type="entry name" value="FAD-bd_PCMH-like_sf"/>
</dbReference>
<dbReference type="SUPFAM" id="SSF55447">
    <property type="entry name" value="CO dehydrogenase flavoprotein C-terminal domain-like"/>
    <property type="match status" value="1"/>
</dbReference>
<evidence type="ECO:0000256" key="1">
    <source>
        <dbReference type="ARBA" id="ARBA00023002"/>
    </source>
</evidence>
<dbReference type="InterPro" id="IPR051312">
    <property type="entry name" value="Diverse_Substr_Oxidored"/>
</dbReference>
<dbReference type="EC" id="1.17.1.4" evidence="3"/>
<organism evidence="3 4">
    <name type="scientific">Streptomyces pseudovenezuelae</name>
    <dbReference type="NCBI Taxonomy" id="67350"/>
    <lineage>
        <taxon>Bacteria</taxon>
        <taxon>Bacillati</taxon>
        <taxon>Actinomycetota</taxon>
        <taxon>Actinomycetes</taxon>
        <taxon>Kitasatosporales</taxon>
        <taxon>Streptomycetaceae</taxon>
        <taxon>Streptomyces</taxon>
        <taxon>Streptomyces aurantiacus group</taxon>
    </lineage>
</organism>
<proteinExistence type="predicted"/>
<comment type="caution">
    <text evidence="3">The sequence shown here is derived from an EMBL/GenBank/DDBJ whole genome shotgun (WGS) entry which is preliminary data.</text>
</comment>
<dbReference type="Pfam" id="PF03450">
    <property type="entry name" value="CO_deh_flav_C"/>
    <property type="match status" value="1"/>
</dbReference>
<dbReference type="EMBL" id="JARXVH010000008">
    <property type="protein sequence ID" value="MDH6217987.1"/>
    <property type="molecule type" value="Genomic_DNA"/>
</dbReference>
<dbReference type="GO" id="GO:0004854">
    <property type="term" value="F:xanthine dehydrogenase activity"/>
    <property type="evidence" value="ECO:0007669"/>
    <property type="project" value="UniProtKB-EC"/>
</dbReference>
<dbReference type="SMART" id="SM01092">
    <property type="entry name" value="CO_deh_flav_C"/>
    <property type="match status" value="1"/>
</dbReference>
<evidence type="ECO:0000259" key="2">
    <source>
        <dbReference type="PROSITE" id="PS51387"/>
    </source>
</evidence>
<sequence>MHPFAFSRVSTVTAALNAGARYGRYIAGGTTLVDLMRETVERPAHVVDINGLPYKDITVTRQGLHVGSLVRMSELAAHPEVRATYPLLSQALELGASAQLRNMASIGGNIMQRPRCPYFRDVHSACNRRDPGSGCDARHGDNRMQAILGTSTHCVATHPSDLAVALVALDAVIQVRGLDGTRSIPVQDFFLRPGDTLQDEHSLRPGEPITSLTVPAGAHTRRSGYLKVRDRQSYEFALASAAVALDIRGGVVRGARVAVGGVATVPWRLPKVEEALVGKRPGRRTWTDAAALAAEGAVPLSENAFKVRLVERTVRRQLMTIGGQ</sequence>
<accession>A0ABT6LNU7</accession>
<evidence type="ECO:0000313" key="3">
    <source>
        <dbReference type="EMBL" id="MDH6217987.1"/>
    </source>
</evidence>
<dbReference type="Proteomes" id="UP001160499">
    <property type="component" value="Unassembled WGS sequence"/>
</dbReference>
<dbReference type="PROSITE" id="PS51387">
    <property type="entry name" value="FAD_PCMH"/>
    <property type="match status" value="1"/>
</dbReference>
<dbReference type="InterPro" id="IPR002346">
    <property type="entry name" value="Mopterin_DH_FAD-bd"/>
</dbReference>
<name>A0ABT6LNU7_9ACTN</name>
<dbReference type="Gene3D" id="3.30.390.50">
    <property type="entry name" value="CO dehydrogenase flavoprotein, C-terminal domain"/>
    <property type="match status" value="1"/>
</dbReference>
<dbReference type="RefSeq" id="WP_280878873.1">
    <property type="nucleotide sequence ID" value="NZ_JARXVH010000008.1"/>
</dbReference>
<gene>
    <name evidence="3" type="ORF">M2283_005319</name>
</gene>
<dbReference type="Gene3D" id="3.30.43.10">
    <property type="entry name" value="Uridine Diphospho-n-acetylenolpyruvylglucosamine Reductase, domain 2"/>
    <property type="match status" value="1"/>
</dbReference>
<dbReference type="Pfam" id="PF00941">
    <property type="entry name" value="FAD_binding_5"/>
    <property type="match status" value="1"/>
</dbReference>
<dbReference type="InterPro" id="IPR016166">
    <property type="entry name" value="FAD-bd_PCMH"/>
</dbReference>
<dbReference type="InterPro" id="IPR005107">
    <property type="entry name" value="CO_DH_flav_C"/>
</dbReference>
<dbReference type="Gene3D" id="3.30.465.10">
    <property type="match status" value="2"/>
</dbReference>
<feature type="domain" description="FAD-binding PCMH-type" evidence="2">
    <location>
        <begin position="1"/>
        <end position="219"/>
    </location>
</feature>